<dbReference type="GO" id="GO:0043022">
    <property type="term" value="F:ribosome binding"/>
    <property type="evidence" value="ECO:0007669"/>
    <property type="project" value="TreeGrafter"/>
</dbReference>
<proteinExistence type="inferred from homology"/>
<dbReference type="FunFam" id="3.30.160.20:FF:000029">
    <property type="entry name" value="Peptidyl-tRNA hydrolase YaeJ"/>
    <property type="match status" value="1"/>
</dbReference>
<name>A0A1H2LWY5_9PSED</name>
<evidence type="ECO:0000313" key="14">
    <source>
        <dbReference type="Proteomes" id="UP000198600"/>
    </source>
</evidence>
<dbReference type="GO" id="GO:0003747">
    <property type="term" value="F:translation release factor activity"/>
    <property type="evidence" value="ECO:0007669"/>
    <property type="project" value="InterPro"/>
</dbReference>
<dbReference type="EC" id="3.1.1.29" evidence="3"/>
<protein>
    <recommendedName>
        <fullName evidence="9">Peptidyl-tRNA hydrolase ArfB</fullName>
        <ecNumber evidence="3">3.1.1.29</ecNumber>
    </recommendedName>
    <alternativeName>
        <fullName evidence="10">Alternative ribosome-rescue factor B</fullName>
    </alternativeName>
</protein>
<evidence type="ECO:0000256" key="11">
    <source>
        <dbReference type="SAM" id="MobiDB-lite"/>
    </source>
</evidence>
<comment type="subunit">
    <text evidence="8">Associated with 70S ribosomes and polysomes.</text>
</comment>
<evidence type="ECO:0000256" key="5">
    <source>
        <dbReference type="ARBA" id="ARBA00022801"/>
    </source>
</evidence>
<dbReference type="AlphaFoldDB" id="A0A1H2LWY5"/>
<evidence type="ECO:0000313" key="13">
    <source>
        <dbReference type="EMBL" id="SDU84816.1"/>
    </source>
</evidence>
<comment type="similarity">
    <text evidence="2">Belongs to the prokaryotic/mitochondrial release factor family.</text>
</comment>
<sequence length="157" mass="17501">MAVMHSRILSDPLESRTLLSMLVISNNVHLSDAEIELTAIRAQGAGGQNVNKVSSAVHLRFDIPASSLPPFYKERLLALRDSRITSEGVLVLKAQQYRTQEQNRADALERLVELILSATKVEKKRRPTKPTLGSKKRRLESKTKRGSIKAGRGKVDF</sequence>
<evidence type="ECO:0000256" key="9">
    <source>
        <dbReference type="ARBA" id="ARBA00070375"/>
    </source>
</evidence>
<dbReference type="Pfam" id="PF00472">
    <property type="entry name" value="RF-1"/>
    <property type="match status" value="1"/>
</dbReference>
<dbReference type="PROSITE" id="PS00745">
    <property type="entry name" value="RF_PROK_I"/>
    <property type="match status" value="1"/>
</dbReference>
<evidence type="ECO:0000256" key="7">
    <source>
        <dbReference type="ARBA" id="ARBA00048707"/>
    </source>
</evidence>
<feature type="compositionally biased region" description="Basic residues" evidence="11">
    <location>
        <begin position="123"/>
        <end position="147"/>
    </location>
</feature>
<dbReference type="GO" id="GO:0005737">
    <property type="term" value="C:cytoplasm"/>
    <property type="evidence" value="ECO:0007669"/>
    <property type="project" value="UniProtKB-SubCell"/>
</dbReference>
<keyword evidence="6" id="KW-0810">Translation regulation</keyword>
<dbReference type="Proteomes" id="UP000198600">
    <property type="component" value="Chromosome I"/>
</dbReference>
<dbReference type="PANTHER" id="PTHR47814:SF1">
    <property type="entry name" value="PEPTIDYL-TRNA HYDROLASE ARFB"/>
    <property type="match status" value="1"/>
</dbReference>
<dbReference type="NCBIfam" id="NF006718">
    <property type="entry name" value="PRK09256.1"/>
    <property type="match status" value="1"/>
</dbReference>
<gene>
    <name evidence="13" type="ORF">SAMN05216202_0514</name>
</gene>
<accession>A0A1H2LWY5</accession>
<evidence type="ECO:0000256" key="6">
    <source>
        <dbReference type="ARBA" id="ARBA00022845"/>
    </source>
</evidence>
<comment type="catalytic activity">
    <reaction evidence="7">
        <text>an N-acyl-L-alpha-aminoacyl-tRNA + H2O = an N-acyl-L-amino acid + a tRNA + H(+)</text>
        <dbReference type="Rhea" id="RHEA:54448"/>
        <dbReference type="Rhea" id="RHEA-COMP:10123"/>
        <dbReference type="Rhea" id="RHEA-COMP:13883"/>
        <dbReference type="ChEBI" id="CHEBI:15377"/>
        <dbReference type="ChEBI" id="CHEBI:15378"/>
        <dbReference type="ChEBI" id="CHEBI:59874"/>
        <dbReference type="ChEBI" id="CHEBI:78442"/>
        <dbReference type="ChEBI" id="CHEBI:138191"/>
        <dbReference type="EC" id="3.1.1.29"/>
    </reaction>
</comment>
<dbReference type="STRING" id="46679.SAMN05216202_0514"/>
<feature type="domain" description="Prokaryotic-type class I peptide chain release factors" evidence="12">
    <location>
        <begin position="41"/>
        <end position="57"/>
    </location>
</feature>
<evidence type="ECO:0000256" key="4">
    <source>
        <dbReference type="ARBA" id="ARBA00022490"/>
    </source>
</evidence>
<keyword evidence="14" id="KW-1185">Reference proteome</keyword>
<dbReference type="InterPro" id="IPR045853">
    <property type="entry name" value="Pep_chain_release_fac_I_sf"/>
</dbReference>
<evidence type="ECO:0000256" key="3">
    <source>
        <dbReference type="ARBA" id="ARBA00013260"/>
    </source>
</evidence>
<dbReference type="Gene3D" id="3.30.160.20">
    <property type="match status" value="1"/>
</dbReference>
<evidence type="ECO:0000256" key="2">
    <source>
        <dbReference type="ARBA" id="ARBA00010835"/>
    </source>
</evidence>
<comment type="subcellular location">
    <subcellularLocation>
        <location evidence="1">Cytoplasm</location>
    </subcellularLocation>
</comment>
<dbReference type="InterPro" id="IPR000352">
    <property type="entry name" value="Pep_chain_release_fac_I"/>
</dbReference>
<organism evidence="13 14">
    <name type="scientific">Pseudomonas mucidolens</name>
    <dbReference type="NCBI Taxonomy" id="46679"/>
    <lineage>
        <taxon>Bacteria</taxon>
        <taxon>Pseudomonadati</taxon>
        <taxon>Pseudomonadota</taxon>
        <taxon>Gammaproteobacteria</taxon>
        <taxon>Pseudomonadales</taxon>
        <taxon>Pseudomonadaceae</taxon>
        <taxon>Pseudomonas</taxon>
    </lineage>
</organism>
<feature type="region of interest" description="Disordered" evidence="11">
    <location>
        <begin position="123"/>
        <end position="157"/>
    </location>
</feature>
<dbReference type="EMBL" id="LT629802">
    <property type="protein sequence ID" value="SDU84816.1"/>
    <property type="molecule type" value="Genomic_DNA"/>
</dbReference>
<evidence type="ECO:0000256" key="8">
    <source>
        <dbReference type="ARBA" id="ARBA00063421"/>
    </source>
</evidence>
<keyword evidence="5" id="KW-0378">Hydrolase</keyword>
<evidence type="ECO:0000259" key="12">
    <source>
        <dbReference type="PROSITE" id="PS00745"/>
    </source>
</evidence>
<evidence type="ECO:0000256" key="1">
    <source>
        <dbReference type="ARBA" id="ARBA00004496"/>
    </source>
</evidence>
<dbReference type="PANTHER" id="PTHR47814">
    <property type="entry name" value="PEPTIDYL-TRNA HYDROLASE ARFB"/>
    <property type="match status" value="1"/>
</dbReference>
<dbReference type="GO" id="GO:0072344">
    <property type="term" value="P:rescue of stalled ribosome"/>
    <property type="evidence" value="ECO:0007669"/>
    <property type="project" value="TreeGrafter"/>
</dbReference>
<dbReference type="SUPFAM" id="SSF75620">
    <property type="entry name" value="Release factor"/>
    <property type="match status" value="1"/>
</dbReference>
<dbReference type="GO" id="GO:0004045">
    <property type="term" value="F:peptidyl-tRNA hydrolase activity"/>
    <property type="evidence" value="ECO:0007669"/>
    <property type="project" value="UniProtKB-EC"/>
</dbReference>
<dbReference type="GO" id="GO:0006417">
    <property type="term" value="P:regulation of translation"/>
    <property type="evidence" value="ECO:0007669"/>
    <property type="project" value="UniProtKB-KW"/>
</dbReference>
<reference evidence="14" key="1">
    <citation type="submission" date="2016-10" db="EMBL/GenBank/DDBJ databases">
        <authorList>
            <person name="Varghese N."/>
            <person name="Submissions S."/>
        </authorList>
    </citation>
    <scope>NUCLEOTIDE SEQUENCE [LARGE SCALE GENOMIC DNA]</scope>
    <source>
        <strain evidence="14">LMG 2223</strain>
    </source>
</reference>
<evidence type="ECO:0000256" key="10">
    <source>
        <dbReference type="ARBA" id="ARBA00077576"/>
    </source>
</evidence>
<keyword evidence="4" id="KW-0963">Cytoplasm</keyword>